<dbReference type="ExpressionAtlas" id="A0A2K2D9X3">
    <property type="expression patterns" value="baseline"/>
</dbReference>
<gene>
    <name evidence="1" type="ORF">BRADI_2g22720v3</name>
</gene>
<dbReference type="FunCoup" id="A0A2K2D9X3">
    <property type="interactions" value="201"/>
</dbReference>
<dbReference type="EMBL" id="CM000881">
    <property type="protein sequence ID" value="PNT71076.1"/>
    <property type="molecule type" value="Genomic_DNA"/>
</dbReference>
<dbReference type="PANTHER" id="PTHR33087">
    <property type="entry name" value="OS07G0539200 PROTEIN"/>
    <property type="match status" value="1"/>
</dbReference>
<reference evidence="2" key="3">
    <citation type="submission" date="2018-08" db="UniProtKB">
        <authorList>
            <consortium name="EnsemblPlants"/>
        </authorList>
    </citation>
    <scope>IDENTIFICATION</scope>
    <source>
        <strain evidence="2">cv. Bd21</strain>
    </source>
</reference>
<proteinExistence type="predicted"/>
<dbReference type="AlphaFoldDB" id="A0A2K2D9X3"/>
<dbReference type="InterPro" id="IPR053253">
    <property type="entry name" value="Sex_diff_modulator"/>
</dbReference>
<dbReference type="OrthoDB" id="694475at2759"/>
<dbReference type="Gramene" id="PNT71076">
    <property type="protein sequence ID" value="PNT71076"/>
    <property type="gene ID" value="BRADI_2g22720v3"/>
</dbReference>
<dbReference type="EnsemblPlants" id="PNT71076">
    <property type="protein sequence ID" value="PNT71076"/>
    <property type="gene ID" value="BRADI_2g22720v3"/>
</dbReference>
<organism evidence="1">
    <name type="scientific">Brachypodium distachyon</name>
    <name type="common">Purple false brome</name>
    <name type="synonym">Trachynia distachya</name>
    <dbReference type="NCBI Taxonomy" id="15368"/>
    <lineage>
        <taxon>Eukaryota</taxon>
        <taxon>Viridiplantae</taxon>
        <taxon>Streptophyta</taxon>
        <taxon>Embryophyta</taxon>
        <taxon>Tracheophyta</taxon>
        <taxon>Spermatophyta</taxon>
        <taxon>Magnoliopsida</taxon>
        <taxon>Liliopsida</taxon>
        <taxon>Poales</taxon>
        <taxon>Poaceae</taxon>
        <taxon>BOP clade</taxon>
        <taxon>Pooideae</taxon>
        <taxon>Stipodae</taxon>
        <taxon>Brachypodieae</taxon>
        <taxon>Brachypodium</taxon>
    </lineage>
</organism>
<evidence type="ECO:0008006" key="4">
    <source>
        <dbReference type="Google" id="ProtNLM"/>
    </source>
</evidence>
<dbReference type="InParanoid" id="A0A2K2D9X3"/>
<evidence type="ECO:0000313" key="2">
    <source>
        <dbReference type="EnsemblPlants" id="PNT71076"/>
    </source>
</evidence>
<dbReference type="PANTHER" id="PTHR33087:SF46">
    <property type="entry name" value="OS07G0539200 PROTEIN"/>
    <property type="match status" value="1"/>
</dbReference>
<name>A0A2K2D9X3_BRADI</name>
<keyword evidence="3" id="KW-1185">Reference proteome</keyword>
<dbReference type="Proteomes" id="UP000008810">
    <property type="component" value="Chromosome 2"/>
</dbReference>
<evidence type="ECO:0000313" key="3">
    <source>
        <dbReference type="Proteomes" id="UP000008810"/>
    </source>
</evidence>
<reference evidence="1 2" key="1">
    <citation type="journal article" date="2010" name="Nature">
        <title>Genome sequencing and analysis of the model grass Brachypodium distachyon.</title>
        <authorList>
            <consortium name="International Brachypodium Initiative"/>
        </authorList>
    </citation>
    <scope>NUCLEOTIDE SEQUENCE [LARGE SCALE GENOMIC DNA]</scope>
    <source>
        <strain evidence="1 2">Bd21</strain>
    </source>
</reference>
<evidence type="ECO:0000313" key="1">
    <source>
        <dbReference type="EMBL" id="PNT71076.1"/>
    </source>
</evidence>
<protein>
    <recommendedName>
        <fullName evidence="4">DUF4283 domain-containing protein</fullName>
    </recommendedName>
</protein>
<accession>A0A2K2D9X3</accession>
<sequence length="352" mass="39058">MPPGYFVTSVGIDLSCTARDGKATKTLDLEQAKGGGGMEERWIRSSRCFPEEVARRGEPELRPEAGHIIASRTPEMEAMRNRLFGRASLATVHPGRWPPPTSVAADDLIQAIRQHCGLVGQIQASVSQPPDHFLLTVQSGDECTSVVMQSTLVCLHGCAVSFCRWSHAYGGDKSELPFITVLSIDGLPEDARELTFIKNVVNGLGGEFVKFETPVDRRSIRFRAWMRNPSSIPKKLKIEIPETVRQPTLPIEEEEEEELLINELTETPVERLSKRNLIFEVLIHVHEVIDQFPLITDGPTAVDIDSSSETDQDFTDYGESPGVKDVTRRHEFPCFVNTVDGSIPPNKGIDPC</sequence>
<reference evidence="1" key="2">
    <citation type="submission" date="2017-06" db="EMBL/GenBank/DDBJ databases">
        <title>WGS assembly of Brachypodium distachyon.</title>
        <authorList>
            <consortium name="The International Brachypodium Initiative"/>
            <person name="Lucas S."/>
            <person name="Harmon-Smith M."/>
            <person name="Lail K."/>
            <person name="Tice H."/>
            <person name="Grimwood J."/>
            <person name="Bruce D."/>
            <person name="Barry K."/>
            <person name="Shu S."/>
            <person name="Lindquist E."/>
            <person name="Wang M."/>
            <person name="Pitluck S."/>
            <person name="Vogel J.P."/>
            <person name="Garvin D.F."/>
            <person name="Mockler T.C."/>
            <person name="Schmutz J."/>
            <person name="Rokhsar D."/>
            <person name="Bevan M.W."/>
        </authorList>
    </citation>
    <scope>NUCLEOTIDE SEQUENCE</scope>
    <source>
        <strain evidence="1">Bd21</strain>
    </source>
</reference>
<dbReference type="STRING" id="15368.A0A2K2D9X3"/>